<name>A0AAN7A7N1_9PEZI</name>
<feature type="signal peptide" evidence="1">
    <location>
        <begin position="1"/>
        <end position="18"/>
    </location>
</feature>
<dbReference type="Proteomes" id="UP001302321">
    <property type="component" value="Unassembled WGS sequence"/>
</dbReference>
<gene>
    <name evidence="2" type="ORF">QBC36DRAFT_300548</name>
</gene>
<keyword evidence="3" id="KW-1185">Reference proteome</keyword>
<dbReference type="EMBL" id="MU866175">
    <property type="protein sequence ID" value="KAK4177098.1"/>
    <property type="molecule type" value="Genomic_DNA"/>
</dbReference>
<accession>A0AAN7A7N1</accession>
<reference evidence="2" key="2">
    <citation type="submission" date="2023-05" db="EMBL/GenBank/DDBJ databases">
        <authorList>
            <consortium name="Lawrence Berkeley National Laboratory"/>
            <person name="Steindorff A."/>
            <person name="Hensen N."/>
            <person name="Bonometti L."/>
            <person name="Westerberg I."/>
            <person name="Brannstrom I.O."/>
            <person name="Guillou S."/>
            <person name="Cros-Aarteil S."/>
            <person name="Calhoun S."/>
            <person name="Haridas S."/>
            <person name="Kuo A."/>
            <person name="Mondo S."/>
            <person name="Pangilinan J."/>
            <person name="Riley R."/>
            <person name="Labutti K."/>
            <person name="Andreopoulos B."/>
            <person name="Lipzen A."/>
            <person name="Chen C."/>
            <person name="Yanf M."/>
            <person name="Daum C."/>
            <person name="Ng V."/>
            <person name="Clum A."/>
            <person name="Ohm R."/>
            <person name="Martin F."/>
            <person name="Silar P."/>
            <person name="Natvig D."/>
            <person name="Lalanne C."/>
            <person name="Gautier V."/>
            <person name="Ament-Velasquez S.L."/>
            <person name="Kruys A."/>
            <person name="Hutchinson M.I."/>
            <person name="Powell A.J."/>
            <person name="Barry K."/>
            <person name="Miller A.N."/>
            <person name="Grigoriev I.V."/>
            <person name="Debuchy R."/>
            <person name="Gladieux P."/>
            <person name="Thoren M.H."/>
            <person name="Johannesson H."/>
        </authorList>
    </citation>
    <scope>NUCLEOTIDE SEQUENCE</scope>
    <source>
        <strain evidence="2">CBS 892.96</strain>
    </source>
</reference>
<reference evidence="2" key="1">
    <citation type="journal article" date="2023" name="Mol. Phylogenet. Evol.">
        <title>Genome-scale phylogeny and comparative genomics of the fungal order Sordariales.</title>
        <authorList>
            <person name="Hensen N."/>
            <person name="Bonometti L."/>
            <person name="Westerberg I."/>
            <person name="Brannstrom I.O."/>
            <person name="Guillou S."/>
            <person name="Cros-Aarteil S."/>
            <person name="Calhoun S."/>
            <person name="Haridas S."/>
            <person name="Kuo A."/>
            <person name="Mondo S."/>
            <person name="Pangilinan J."/>
            <person name="Riley R."/>
            <person name="LaButti K."/>
            <person name="Andreopoulos B."/>
            <person name="Lipzen A."/>
            <person name="Chen C."/>
            <person name="Yan M."/>
            <person name="Daum C."/>
            <person name="Ng V."/>
            <person name="Clum A."/>
            <person name="Steindorff A."/>
            <person name="Ohm R.A."/>
            <person name="Martin F."/>
            <person name="Silar P."/>
            <person name="Natvig D.O."/>
            <person name="Lalanne C."/>
            <person name="Gautier V."/>
            <person name="Ament-Velasquez S.L."/>
            <person name="Kruys A."/>
            <person name="Hutchinson M.I."/>
            <person name="Powell A.J."/>
            <person name="Barry K."/>
            <person name="Miller A.N."/>
            <person name="Grigoriev I.V."/>
            <person name="Debuchy R."/>
            <person name="Gladieux P."/>
            <person name="Hiltunen Thoren M."/>
            <person name="Johannesson H."/>
        </authorList>
    </citation>
    <scope>NUCLEOTIDE SEQUENCE</scope>
    <source>
        <strain evidence="2">CBS 892.96</strain>
    </source>
</reference>
<proteinExistence type="predicted"/>
<comment type="caution">
    <text evidence="2">The sequence shown here is derived from an EMBL/GenBank/DDBJ whole genome shotgun (WGS) entry which is preliminary data.</text>
</comment>
<sequence>MQLPKSILLSLAIPSVLAHPGLATARSENITPFDATQTGIQWTGKIFLTDAEPTVLYGTAEDIYGQIHALNPDYDPDVVNPDPIAARDRLLGKRAETLNCRSMATGGFHNLEDAYRYLNGLGSQCAAPAKACRRMTCKNTSATYLCSEGNPISESCRSLADMVIRVVKNCCGSGVVGPKSGSVYRDRTFSVWAGYGNCNHATTTRPTDYPHGSDGGPNRACS</sequence>
<organism evidence="2 3">
    <name type="scientific">Triangularia setosa</name>
    <dbReference type="NCBI Taxonomy" id="2587417"/>
    <lineage>
        <taxon>Eukaryota</taxon>
        <taxon>Fungi</taxon>
        <taxon>Dikarya</taxon>
        <taxon>Ascomycota</taxon>
        <taxon>Pezizomycotina</taxon>
        <taxon>Sordariomycetes</taxon>
        <taxon>Sordariomycetidae</taxon>
        <taxon>Sordariales</taxon>
        <taxon>Podosporaceae</taxon>
        <taxon>Triangularia</taxon>
    </lineage>
</organism>
<evidence type="ECO:0000313" key="2">
    <source>
        <dbReference type="EMBL" id="KAK4177098.1"/>
    </source>
</evidence>
<keyword evidence="1" id="KW-0732">Signal</keyword>
<evidence type="ECO:0000256" key="1">
    <source>
        <dbReference type="SAM" id="SignalP"/>
    </source>
</evidence>
<protein>
    <submittedName>
        <fullName evidence="2">Uncharacterized protein</fullName>
    </submittedName>
</protein>
<dbReference type="AlphaFoldDB" id="A0AAN7A7N1"/>
<feature type="chain" id="PRO_5042951476" evidence="1">
    <location>
        <begin position="19"/>
        <end position="222"/>
    </location>
</feature>
<evidence type="ECO:0000313" key="3">
    <source>
        <dbReference type="Proteomes" id="UP001302321"/>
    </source>
</evidence>